<proteinExistence type="inferred from homology"/>
<gene>
    <name evidence="16" type="primary">LOC116286777</name>
</gene>
<dbReference type="InterPro" id="IPR013083">
    <property type="entry name" value="Znf_RING/FYVE/PHD"/>
</dbReference>
<dbReference type="SMART" id="SM00678">
    <property type="entry name" value="WWE"/>
    <property type="match status" value="2"/>
</dbReference>
<evidence type="ECO:0000256" key="11">
    <source>
        <dbReference type="RuleBase" id="RU367105"/>
    </source>
</evidence>
<dbReference type="Gene3D" id="3.30.720.50">
    <property type="match status" value="2"/>
</dbReference>
<dbReference type="SUPFAM" id="SSF57850">
    <property type="entry name" value="RING/U-box"/>
    <property type="match status" value="1"/>
</dbReference>
<evidence type="ECO:0000256" key="3">
    <source>
        <dbReference type="ARBA" id="ARBA00009413"/>
    </source>
</evidence>
<dbReference type="InterPro" id="IPR018957">
    <property type="entry name" value="Znf_C3HC4_RING-type"/>
</dbReference>
<dbReference type="InterPro" id="IPR018123">
    <property type="entry name" value="WWE-dom_subgr"/>
</dbReference>
<keyword evidence="6" id="KW-0677">Repeat</keyword>
<keyword evidence="5 11" id="KW-0479">Metal-binding</keyword>
<dbReference type="UniPathway" id="UPA00143"/>
<evidence type="ECO:0000313" key="16">
    <source>
        <dbReference type="RefSeq" id="XP_031549211.1"/>
    </source>
</evidence>
<dbReference type="EC" id="2.3.2.27" evidence="11"/>
<dbReference type="Pfam" id="PF18102">
    <property type="entry name" value="DTC"/>
    <property type="match status" value="1"/>
</dbReference>
<accession>A0A6P8H1D8</accession>
<feature type="compositionally biased region" description="Polar residues" evidence="12">
    <location>
        <begin position="165"/>
        <end position="174"/>
    </location>
</feature>
<dbReference type="GeneID" id="116286777"/>
<dbReference type="GO" id="GO:0016567">
    <property type="term" value="P:protein ubiquitination"/>
    <property type="evidence" value="ECO:0007669"/>
    <property type="project" value="UniProtKB-UniRule"/>
</dbReference>
<dbReference type="SMART" id="SM00184">
    <property type="entry name" value="RING"/>
    <property type="match status" value="1"/>
</dbReference>
<organism evidence="15 16">
    <name type="scientific">Actinia tenebrosa</name>
    <name type="common">Australian red waratah sea anemone</name>
    <dbReference type="NCBI Taxonomy" id="6105"/>
    <lineage>
        <taxon>Eukaryota</taxon>
        <taxon>Metazoa</taxon>
        <taxon>Cnidaria</taxon>
        <taxon>Anthozoa</taxon>
        <taxon>Hexacorallia</taxon>
        <taxon>Actiniaria</taxon>
        <taxon>Actiniidae</taxon>
        <taxon>Actinia</taxon>
    </lineage>
</organism>
<name>A0A6P8H1D8_ACTTE</name>
<feature type="compositionally biased region" description="Polar residues" evidence="12">
    <location>
        <begin position="207"/>
        <end position="219"/>
    </location>
</feature>
<reference evidence="16" key="1">
    <citation type="submission" date="2025-08" db="UniProtKB">
        <authorList>
            <consortium name="RefSeq"/>
        </authorList>
    </citation>
    <scope>IDENTIFICATION</scope>
    <source>
        <tissue evidence="16">Tentacle</tissue>
    </source>
</reference>
<dbReference type="FunFam" id="3.30.390.130:FF:000001">
    <property type="entry name" value="Probable E3 ubiquitin-protein ligase DTX3"/>
    <property type="match status" value="1"/>
</dbReference>
<evidence type="ECO:0000259" key="14">
    <source>
        <dbReference type="PROSITE" id="PS50918"/>
    </source>
</evidence>
<evidence type="ECO:0000256" key="7">
    <source>
        <dbReference type="ARBA" id="ARBA00022771"/>
    </source>
</evidence>
<dbReference type="InterPro" id="IPR039396">
    <property type="entry name" value="Deltex_C"/>
</dbReference>
<sequence>MNFIVWEWEFDLNLWVPYSPEVSHFLENAFKNNKDVVDVGQADPNLSCYKVSLKNMSQTRLETGTARHIRRKPYPSSHQCASIGIVWEWLSDFNTWTAYDMLTAQYLEKEHLNRSILDLENTPIGIPNLVDFKKKVQINKYTHFERPIRRSHTTPYPLDSGHISFHSNNTTNMKSGFSPSSSSKSPVHSSSLSTASGPSSKQRDRPVTQTQSHTKQQLSYGAGAIGGTSFGDENDKVSRSRTSELKSPLKQRDEYKRKKFKLNTQHDKDPLKSFCKDVKESTDQDCSICFEKLKDVSGFHDTSSKPPDSDIKELKKCKHRFHGTCLLEFMKSGSKNGWIQCPTCKAIHGIKHGNQPKDGTMDVSRSRQSLPGYHGHGMIVITYDFRTGIQDKEHPHPGKVYYASGFPRICYLPDNEKGQKVFRLLKKAWERRLIFTVATSNTTGQDDTVVWNEIHHKTEAFSNISGHGFPDPNYLDNVLAELAVQGIDDSDDDGDKV</sequence>
<dbReference type="InterPro" id="IPR001841">
    <property type="entry name" value="Znf_RING"/>
</dbReference>
<dbReference type="Proteomes" id="UP000515163">
    <property type="component" value="Unplaced"/>
</dbReference>
<evidence type="ECO:0000256" key="1">
    <source>
        <dbReference type="ARBA" id="ARBA00000900"/>
    </source>
</evidence>
<dbReference type="Pfam" id="PF02825">
    <property type="entry name" value="WWE"/>
    <property type="match status" value="2"/>
</dbReference>
<evidence type="ECO:0000256" key="8">
    <source>
        <dbReference type="ARBA" id="ARBA00022833"/>
    </source>
</evidence>
<comment type="catalytic activity">
    <reaction evidence="1 11">
        <text>S-ubiquitinyl-[E2 ubiquitin-conjugating enzyme]-L-cysteine + [acceptor protein]-L-lysine = [E2 ubiquitin-conjugating enzyme]-L-cysteine + N(6)-ubiquitinyl-[acceptor protein]-L-lysine.</text>
        <dbReference type="EC" id="2.3.2.27"/>
    </reaction>
</comment>
<feature type="domain" description="WWE" evidence="14">
    <location>
        <begin position="1"/>
        <end position="71"/>
    </location>
</feature>
<evidence type="ECO:0000256" key="5">
    <source>
        <dbReference type="ARBA" id="ARBA00022723"/>
    </source>
</evidence>
<dbReference type="PROSITE" id="PS50918">
    <property type="entry name" value="WWE"/>
    <property type="match status" value="2"/>
</dbReference>
<feature type="domain" description="RING-type" evidence="13">
    <location>
        <begin position="286"/>
        <end position="345"/>
    </location>
</feature>
<evidence type="ECO:0000256" key="6">
    <source>
        <dbReference type="ARBA" id="ARBA00022737"/>
    </source>
</evidence>
<evidence type="ECO:0000256" key="4">
    <source>
        <dbReference type="ARBA" id="ARBA00022679"/>
    </source>
</evidence>
<dbReference type="Gene3D" id="3.30.390.130">
    <property type="match status" value="1"/>
</dbReference>
<evidence type="ECO:0000256" key="2">
    <source>
        <dbReference type="ARBA" id="ARBA00004906"/>
    </source>
</evidence>
<dbReference type="Gene3D" id="3.30.40.10">
    <property type="entry name" value="Zinc/RING finger domain, C3HC4 (zinc finger)"/>
    <property type="match status" value="1"/>
</dbReference>
<dbReference type="FunCoup" id="A0A6P8H1D8">
    <property type="interactions" value="1146"/>
</dbReference>
<evidence type="ECO:0000256" key="12">
    <source>
        <dbReference type="SAM" id="MobiDB-lite"/>
    </source>
</evidence>
<dbReference type="GO" id="GO:0005737">
    <property type="term" value="C:cytoplasm"/>
    <property type="evidence" value="ECO:0007669"/>
    <property type="project" value="UniProtKB-SubCell"/>
</dbReference>
<dbReference type="PROSITE" id="PS50089">
    <property type="entry name" value="ZF_RING_2"/>
    <property type="match status" value="1"/>
</dbReference>
<dbReference type="CDD" id="cd09633">
    <property type="entry name" value="Deltex_C"/>
    <property type="match status" value="1"/>
</dbReference>
<keyword evidence="15" id="KW-1185">Reference proteome</keyword>
<keyword evidence="9" id="KW-0914">Notch signaling pathway</keyword>
<dbReference type="KEGG" id="aten:116286777"/>
<evidence type="ECO:0000256" key="9">
    <source>
        <dbReference type="ARBA" id="ARBA00022976"/>
    </source>
</evidence>
<dbReference type="InterPro" id="IPR037197">
    <property type="entry name" value="WWE_dom_sf"/>
</dbReference>
<feature type="domain" description="WWE" evidence="14">
    <location>
        <begin position="73"/>
        <end position="150"/>
    </location>
</feature>
<dbReference type="GO" id="GO:0061630">
    <property type="term" value="F:ubiquitin protein ligase activity"/>
    <property type="evidence" value="ECO:0007669"/>
    <property type="project" value="UniProtKB-UniRule"/>
</dbReference>
<dbReference type="Pfam" id="PF00097">
    <property type="entry name" value="zf-C3HC4"/>
    <property type="match status" value="1"/>
</dbReference>
<feature type="region of interest" description="Disordered" evidence="12">
    <location>
        <begin position="150"/>
        <end position="262"/>
    </location>
</feature>
<comment type="pathway">
    <text evidence="2 11">Protein modification; protein ubiquitination.</text>
</comment>
<dbReference type="SUPFAM" id="SSF117839">
    <property type="entry name" value="WWE domain"/>
    <property type="match status" value="2"/>
</dbReference>
<protein>
    <recommendedName>
        <fullName evidence="11">E3 ubiquitin-protein ligase</fullName>
        <ecNumber evidence="11">2.3.2.27</ecNumber>
    </recommendedName>
</protein>
<keyword evidence="7 10" id="KW-0863">Zinc-finger</keyword>
<dbReference type="GO" id="GO:0008270">
    <property type="term" value="F:zinc ion binding"/>
    <property type="evidence" value="ECO:0007669"/>
    <property type="project" value="UniProtKB-KW"/>
</dbReference>
<dbReference type="RefSeq" id="XP_031549211.1">
    <property type="nucleotide sequence ID" value="XM_031693351.1"/>
</dbReference>
<dbReference type="AlphaFoldDB" id="A0A6P8H1D8"/>
<keyword evidence="11" id="KW-0963">Cytoplasm</keyword>
<dbReference type="InParanoid" id="A0A6P8H1D8"/>
<dbReference type="InterPro" id="IPR004170">
    <property type="entry name" value="WWE_dom"/>
</dbReference>
<comment type="subcellular location">
    <subcellularLocation>
        <location evidence="11">Cytoplasm</location>
    </subcellularLocation>
</comment>
<dbReference type="PANTHER" id="PTHR12622">
    <property type="entry name" value="DELTEX-RELATED"/>
    <property type="match status" value="1"/>
</dbReference>
<keyword evidence="8 11" id="KW-0862">Zinc</keyword>
<dbReference type="InterPro" id="IPR039398">
    <property type="entry name" value="Deltex_fam"/>
</dbReference>
<evidence type="ECO:0000256" key="10">
    <source>
        <dbReference type="PROSITE-ProRule" id="PRU00175"/>
    </source>
</evidence>
<comment type="similarity">
    <text evidence="3 11">Belongs to the Deltex family.</text>
</comment>
<evidence type="ECO:0000259" key="13">
    <source>
        <dbReference type="PROSITE" id="PS50089"/>
    </source>
</evidence>
<feature type="compositionally biased region" description="Basic and acidic residues" evidence="12">
    <location>
        <begin position="233"/>
        <end position="244"/>
    </location>
</feature>
<dbReference type="InterPro" id="IPR039399">
    <property type="entry name" value="Deltex_C_sf"/>
</dbReference>
<dbReference type="OrthoDB" id="2449614at2759"/>
<dbReference type="GO" id="GO:0007219">
    <property type="term" value="P:Notch signaling pathway"/>
    <property type="evidence" value="ECO:0007669"/>
    <property type="project" value="UniProtKB-KW"/>
</dbReference>
<evidence type="ECO:0000313" key="15">
    <source>
        <dbReference type="Proteomes" id="UP000515163"/>
    </source>
</evidence>
<feature type="compositionally biased region" description="Low complexity" evidence="12">
    <location>
        <begin position="175"/>
        <end position="200"/>
    </location>
</feature>
<keyword evidence="4 11" id="KW-0808">Transferase</keyword>